<evidence type="ECO:0000313" key="2">
    <source>
        <dbReference type="Proteomes" id="UP000274429"/>
    </source>
</evidence>
<sequence length="109" mass="12365">MKYTPEVVSLMDSNCTIGLKLGRGTELKISSEILMHPGFQELSKLVKDCNCRIGMDGPRVLIDSLANDEFLAFQLRVQSSSFIIEHNDLYDGKHYFVVLNSQEPFPVRE</sequence>
<name>A0A0R3WVI3_HYDTA</name>
<keyword evidence="2" id="KW-1185">Reference proteome</keyword>
<organism evidence="3">
    <name type="scientific">Hydatigena taeniaeformis</name>
    <name type="common">Feline tapeworm</name>
    <name type="synonym">Taenia taeniaeformis</name>
    <dbReference type="NCBI Taxonomy" id="6205"/>
    <lineage>
        <taxon>Eukaryota</taxon>
        <taxon>Metazoa</taxon>
        <taxon>Spiralia</taxon>
        <taxon>Lophotrochozoa</taxon>
        <taxon>Platyhelminthes</taxon>
        <taxon>Cestoda</taxon>
        <taxon>Eucestoda</taxon>
        <taxon>Cyclophyllidea</taxon>
        <taxon>Taeniidae</taxon>
        <taxon>Hydatigera</taxon>
    </lineage>
</organism>
<dbReference type="AlphaFoldDB" id="A0A0R3WVI3"/>
<dbReference type="EMBL" id="UYWX01005251">
    <property type="protein sequence ID" value="VDM25590.1"/>
    <property type="molecule type" value="Genomic_DNA"/>
</dbReference>
<evidence type="ECO:0000313" key="1">
    <source>
        <dbReference type="EMBL" id="VDM25590.1"/>
    </source>
</evidence>
<reference evidence="3" key="1">
    <citation type="submission" date="2017-02" db="UniProtKB">
        <authorList>
            <consortium name="WormBaseParasite"/>
        </authorList>
    </citation>
    <scope>IDENTIFICATION</scope>
</reference>
<dbReference type="WBParaSite" id="TTAC_0000477301-mRNA-1">
    <property type="protein sequence ID" value="TTAC_0000477301-mRNA-1"/>
    <property type="gene ID" value="TTAC_0000477301"/>
</dbReference>
<accession>A0A0R3WVI3</accession>
<reference evidence="1 2" key="2">
    <citation type="submission" date="2018-11" db="EMBL/GenBank/DDBJ databases">
        <authorList>
            <consortium name="Pathogen Informatics"/>
        </authorList>
    </citation>
    <scope>NUCLEOTIDE SEQUENCE [LARGE SCALE GENOMIC DNA]</scope>
</reference>
<dbReference type="Proteomes" id="UP000274429">
    <property type="component" value="Unassembled WGS sequence"/>
</dbReference>
<proteinExistence type="predicted"/>
<gene>
    <name evidence="1" type="ORF">TTAC_LOCUS4758</name>
</gene>
<protein>
    <submittedName>
        <fullName evidence="3">LAM_G_DOMAIN domain-containing protein</fullName>
    </submittedName>
</protein>
<evidence type="ECO:0000313" key="3">
    <source>
        <dbReference type="WBParaSite" id="TTAC_0000477301-mRNA-1"/>
    </source>
</evidence>